<reference evidence="2 3" key="1">
    <citation type="submission" date="2019-03" db="EMBL/GenBank/DDBJ databases">
        <title>Sequencing 25 genomes of Wallemia mellicola.</title>
        <authorList>
            <person name="Gostincar C."/>
        </authorList>
    </citation>
    <scope>NUCLEOTIDE SEQUENCE [LARGE SCALE GENOMIC DNA]</scope>
    <source>
        <strain evidence="2 3">EXF-6152</strain>
    </source>
</reference>
<name>A0A4T0LXR7_9BASI</name>
<comment type="caution">
    <text evidence="2">The sequence shown here is derived from an EMBL/GenBank/DDBJ whole genome shotgun (WGS) entry which is preliminary data.</text>
</comment>
<keyword evidence="1" id="KW-0812">Transmembrane</keyword>
<dbReference type="AlphaFoldDB" id="A0A4T0LXR7"/>
<keyword evidence="1" id="KW-0472">Membrane</keyword>
<dbReference type="EMBL" id="SPRC01000070">
    <property type="protein sequence ID" value="TIB74656.1"/>
    <property type="molecule type" value="Genomic_DNA"/>
</dbReference>
<protein>
    <submittedName>
        <fullName evidence="2">Uncharacterized protein</fullName>
    </submittedName>
</protein>
<organism evidence="2 3">
    <name type="scientific">Wallemia mellicola</name>
    <dbReference type="NCBI Taxonomy" id="1708541"/>
    <lineage>
        <taxon>Eukaryota</taxon>
        <taxon>Fungi</taxon>
        <taxon>Dikarya</taxon>
        <taxon>Basidiomycota</taxon>
        <taxon>Wallemiomycotina</taxon>
        <taxon>Wallemiomycetes</taxon>
        <taxon>Wallemiales</taxon>
        <taxon>Wallemiaceae</taxon>
        <taxon>Wallemia</taxon>
    </lineage>
</organism>
<accession>A0A4T0LXR7</accession>
<sequence length="268" mass="29462">MTPSLLSALSIAIEQSLQPVHETFYPFPWMTTLHAARISLAFQAKSKVEAESNNAKRLNFAADLVGYLVMAWSGSIVISSILQQPYPQLLSVWPLVNYVTVHLFLRALPTPSVKVLDLSLPLLDAFLRSGALTGAINTCIQHSEYKYSLFAQFVVGTLAPSAGSLTASTLNVTSPYGWRLSTPYPLTRGAGLIGTLELWIATLSTLVYGVLAHSHSEYDIVSNTPTHTQTEARSIVILILCFAYTFKAVYVHIYLSNQDKNIPKSKEE</sequence>
<gene>
    <name evidence="2" type="ORF">E3Q22_04139</name>
</gene>
<evidence type="ECO:0000313" key="2">
    <source>
        <dbReference type="EMBL" id="TIB74656.1"/>
    </source>
</evidence>
<evidence type="ECO:0000256" key="1">
    <source>
        <dbReference type="SAM" id="Phobius"/>
    </source>
</evidence>
<feature type="transmembrane region" description="Helical" evidence="1">
    <location>
        <begin position="64"/>
        <end position="82"/>
    </location>
</feature>
<feature type="transmembrane region" description="Helical" evidence="1">
    <location>
        <begin position="120"/>
        <end position="140"/>
    </location>
</feature>
<feature type="transmembrane region" description="Helical" evidence="1">
    <location>
        <begin position="190"/>
        <end position="211"/>
    </location>
</feature>
<dbReference type="Proteomes" id="UP000310685">
    <property type="component" value="Unassembled WGS sequence"/>
</dbReference>
<evidence type="ECO:0000313" key="3">
    <source>
        <dbReference type="Proteomes" id="UP000310685"/>
    </source>
</evidence>
<feature type="transmembrane region" description="Helical" evidence="1">
    <location>
        <begin position="89"/>
        <end position="108"/>
    </location>
</feature>
<keyword evidence="1" id="KW-1133">Transmembrane helix</keyword>
<feature type="transmembrane region" description="Helical" evidence="1">
    <location>
        <begin position="232"/>
        <end position="255"/>
    </location>
</feature>
<proteinExistence type="predicted"/>
<feature type="transmembrane region" description="Helical" evidence="1">
    <location>
        <begin position="147"/>
        <end position="170"/>
    </location>
</feature>